<feature type="transmembrane region" description="Helical" evidence="1">
    <location>
        <begin position="145"/>
        <end position="167"/>
    </location>
</feature>
<feature type="transmembrane region" description="Helical" evidence="1">
    <location>
        <begin position="102"/>
        <end position="125"/>
    </location>
</feature>
<feature type="transmembrane region" description="Helical" evidence="1">
    <location>
        <begin position="302"/>
        <end position="325"/>
    </location>
</feature>
<feature type="transmembrane region" description="Helical" evidence="1">
    <location>
        <begin position="15"/>
        <end position="34"/>
    </location>
</feature>
<evidence type="ECO:0008006" key="4">
    <source>
        <dbReference type="Google" id="ProtNLM"/>
    </source>
</evidence>
<accession>A0A9X2IQE4</accession>
<dbReference type="AlphaFoldDB" id="A0A9X2IQE4"/>
<dbReference type="EMBL" id="JAMRYM010000002">
    <property type="protein sequence ID" value="MCM6761080.1"/>
    <property type="molecule type" value="Genomic_DNA"/>
</dbReference>
<feature type="transmembrane region" description="Helical" evidence="1">
    <location>
        <begin position="332"/>
        <end position="350"/>
    </location>
</feature>
<keyword evidence="1" id="KW-0812">Transmembrane</keyword>
<sequence>MFIVLPRFVFSDSSALQAVPPASWVLIVWLLRLARGAEVRNATRRALLALIVAFCAWGAFTVIWSSAITTSAGWLVPFALVTVPLIIGAVDRPSMVTLRRGWLVLAALVAVYGLVEFILSSNVVYDYLRAVLAEPLVRSWSVYRVNASFGHPLYAALFYAVSAAFAYGIGIRRGGIAPFVVAALCSAATVATFSRAGIASLAIALVSQTVLATFTRSKLRFFGKLGVSLLLVAGAFAAFQVPQLQERLLSEEALTSSAARDILPVIASSAAEAHSYLGSGIGTSATAIAPFNPEGLLMENGYLQLFVSSGVIGVVLFAAVLLTALLGALRRVDIAGFGSMLAFSIMIGTFNGVESNPGFLMILGFVLAMIVDEKGNHDTAPQQGPLRAPALRPDKAVRAGGLRKPAADTTWRTK</sequence>
<comment type="caution">
    <text evidence="2">The sequence shown here is derived from an EMBL/GenBank/DDBJ whole genome shotgun (WGS) entry which is preliminary data.</text>
</comment>
<keyword evidence="3" id="KW-1185">Reference proteome</keyword>
<name>A0A9X2IQE4_9MICO</name>
<proteinExistence type="predicted"/>
<keyword evidence="1" id="KW-1133">Transmembrane helix</keyword>
<dbReference type="PANTHER" id="PTHR37422">
    <property type="entry name" value="TEICHURONIC ACID BIOSYNTHESIS PROTEIN TUAE"/>
    <property type="match status" value="1"/>
</dbReference>
<dbReference type="PANTHER" id="PTHR37422:SF13">
    <property type="entry name" value="LIPOPOLYSACCHARIDE BIOSYNTHESIS PROTEIN PA4999-RELATED"/>
    <property type="match status" value="1"/>
</dbReference>
<evidence type="ECO:0000256" key="1">
    <source>
        <dbReference type="SAM" id="Phobius"/>
    </source>
</evidence>
<feature type="transmembrane region" description="Helical" evidence="1">
    <location>
        <begin position="221"/>
        <end position="241"/>
    </location>
</feature>
<feature type="transmembrane region" description="Helical" evidence="1">
    <location>
        <begin position="197"/>
        <end position="214"/>
    </location>
</feature>
<feature type="transmembrane region" description="Helical" evidence="1">
    <location>
        <begin position="46"/>
        <end position="66"/>
    </location>
</feature>
<gene>
    <name evidence="2" type="ORF">NB037_01495</name>
</gene>
<reference evidence="2" key="1">
    <citation type="submission" date="2022-06" db="EMBL/GenBank/DDBJ databases">
        <title>Whole genome shotgun sequencing (WGS) of Rathayibacter sp. ZW T2_19, isolated from stored onions (Allium cepa).</title>
        <authorList>
            <person name="Stoll D.A."/>
            <person name="Huch M."/>
        </authorList>
    </citation>
    <scope>NUCLEOTIDE SEQUENCE</scope>
    <source>
        <strain evidence="2">ZW T2_19</strain>
    </source>
</reference>
<feature type="transmembrane region" description="Helical" evidence="1">
    <location>
        <begin position="72"/>
        <end position="90"/>
    </location>
</feature>
<keyword evidence="1" id="KW-0472">Membrane</keyword>
<dbReference type="RefSeq" id="WP_251942964.1">
    <property type="nucleotide sequence ID" value="NZ_JAMRYM010000002.1"/>
</dbReference>
<evidence type="ECO:0000313" key="2">
    <source>
        <dbReference type="EMBL" id="MCM6761080.1"/>
    </source>
</evidence>
<evidence type="ECO:0000313" key="3">
    <source>
        <dbReference type="Proteomes" id="UP001155240"/>
    </source>
</evidence>
<organism evidence="2 3">
    <name type="scientific">Rathayibacter rubneri</name>
    <dbReference type="NCBI Taxonomy" id="2950106"/>
    <lineage>
        <taxon>Bacteria</taxon>
        <taxon>Bacillati</taxon>
        <taxon>Actinomycetota</taxon>
        <taxon>Actinomycetes</taxon>
        <taxon>Micrococcales</taxon>
        <taxon>Microbacteriaceae</taxon>
        <taxon>Rathayibacter</taxon>
    </lineage>
</organism>
<dbReference type="InterPro" id="IPR051533">
    <property type="entry name" value="WaaL-like"/>
</dbReference>
<feature type="transmembrane region" description="Helical" evidence="1">
    <location>
        <begin position="174"/>
        <end position="191"/>
    </location>
</feature>
<protein>
    <recommendedName>
        <fullName evidence="4">O-antigen ligase domain-containing protein</fullName>
    </recommendedName>
</protein>
<dbReference type="Proteomes" id="UP001155240">
    <property type="component" value="Unassembled WGS sequence"/>
</dbReference>